<keyword evidence="1" id="KW-0472">Membrane</keyword>
<name>A0A183DW03_9BILA</name>
<organism evidence="4">
    <name type="scientific">Gongylonema pulchrum</name>
    <dbReference type="NCBI Taxonomy" id="637853"/>
    <lineage>
        <taxon>Eukaryota</taxon>
        <taxon>Metazoa</taxon>
        <taxon>Ecdysozoa</taxon>
        <taxon>Nematoda</taxon>
        <taxon>Chromadorea</taxon>
        <taxon>Rhabditida</taxon>
        <taxon>Spirurina</taxon>
        <taxon>Spiruromorpha</taxon>
        <taxon>Spiruroidea</taxon>
        <taxon>Gongylonematidae</taxon>
        <taxon>Gongylonema</taxon>
    </lineage>
</organism>
<reference evidence="4" key="1">
    <citation type="submission" date="2016-06" db="UniProtKB">
        <authorList>
            <consortium name="WormBaseParasite"/>
        </authorList>
    </citation>
    <scope>IDENTIFICATION</scope>
</reference>
<proteinExistence type="predicted"/>
<evidence type="ECO:0000313" key="2">
    <source>
        <dbReference type="EMBL" id="VDN21237.1"/>
    </source>
</evidence>
<evidence type="ECO:0000313" key="3">
    <source>
        <dbReference type="Proteomes" id="UP000271098"/>
    </source>
</evidence>
<dbReference type="EMBL" id="UYRT01079707">
    <property type="protein sequence ID" value="VDN21237.1"/>
    <property type="molecule type" value="Genomic_DNA"/>
</dbReference>
<feature type="transmembrane region" description="Helical" evidence="1">
    <location>
        <begin position="111"/>
        <end position="133"/>
    </location>
</feature>
<keyword evidence="1" id="KW-0812">Transmembrane</keyword>
<accession>A0A183DW03</accession>
<dbReference type="AlphaFoldDB" id="A0A183DW03"/>
<evidence type="ECO:0000313" key="4">
    <source>
        <dbReference type="WBParaSite" id="GPUH_0001290801-mRNA-1"/>
    </source>
</evidence>
<keyword evidence="3" id="KW-1185">Reference proteome</keyword>
<reference evidence="2 3" key="2">
    <citation type="submission" date="2018-11" db="EMBL/GenBank/DDBJ databases">
        <authorList>
            <consortium name="Pathogen Informatics"/>
        </authorList>
    </citation>
    <scope>NUCLEOTIDE SEQUENCE [LARGE SCALE GENOMIC DNA]</scope>
</reference>
<dbReference type="WBParaSite" id="GPUH_0001290801-mRNA-1">
    <property type="protein sequence ID" value="GPUH_0001290801-mRNA-1"/>
    <property type="gene ID" value="GPUH_0001290801"/>
</dbReference>
<sequence length="251" mass="28164">MDTDESQDQRPDEGYCAVLPQSLEGVAKSNEAMGKETAGSNIDLNHSSDEVNGFIPNFVNNAMETEYSGEGNGRTTTEIVGGVLSEHDNGMRNVDMFPTAASYRSMTTVCAMWICFQLYVVTLLRIYIFMLILKSSHDEQLSLFFIIRKTPYAWKFNHFSPNVSAMNLSNAMNTEEFNASAIFNISTMIRNQQQQQQQKHGHGLGTNIANYMSLFDNENVTPSETNDEQSFALNFGNTADQGKSSERFFDF</sequence>
<keyword evidence="1" id="KW-1133">Transmembrane helix</keyword>
<evidence type="ECO:0000256" key="1">
    <source>
        <dbReference type="SAM" id="Phobius"/>
    </source>
</evidence>
<dbReference type="Proteomes" id="UP000271098">
    <property type="component" value="Unassembled WGS sequence"/>
</dbReference>
<gene>
    <name evidence="2" type="ORF">GPUH_LOCUS12894</name>
</gene>
<protein>
    <submittedName>
        <fullName evidence="2 4">Uncharacterized protein</fullName>
    </submittedName>
</protein>